<comment type="caution">
    <text evidence="2">The sequence shown here is derived from an EMBL/GenBank/DDBJ whole genome shotgun (WGS) entry which is preliminary data.</text>
</comment>
<evidence type="ECO:0000313" key="3">
    <source>
        <dbReference type="Proteomes" id="UP000824120"/>
    </source>
</evidence>
<evidence type="ECO:0000256" key="1">
    <source>
        <dbReference type="SAM" id="MobiDB-lite"/>
    </source>
</evidence>
<dbReference type="SUPFAM" id="SSF81383">
    <property type="entry name" value="F-box domain"/>
    <property type="match status" value="1"/>
</dbReference>
<dbReference type="PANTHER" id="PTHR31672">
    <property type="entry name" value="BNACNNG10540D PROTEIN"/>
    <property type="match status" value="1"/>
</dbReference>
<name>A0A9J5Y2T5_SOLCO</name>
<feature type="region of interest" description="Disordered" evidence="1">
    <location>
        <begin position="1"/>
        <end position="35"/>
    </location>
</feature>
<feature type="compositionally biased region" description="Basic residues" evidence="1">
    <location>
        <begin position="17"/>
        <end position="26"/>
    </location>
</feature>
<gene>
    <name evidence="2" type="ORF">H5410_036163</name>
</gene>
<dbReference type="EMBL" id="JACXVP010000007">
    <property type="protein sequence ID" value="KAG5594931.1"/>
    <property type="molecule type" value="Genomic_DNA"/>
</dbReference>
<feature type="compositionally biased region" description="Polar residues" evidence="1">
    <location>
        <begin position="1"/>
        <end position="12"/>
    </location>
</feature>
<dbReference type="OrthoDB" id="1268246at2759"/>
<dbReference type="PANTHER" id="PTHR31672:SF13">
    <property type="entry name" value="F-BOX PROTEIN CPR30-LIKE"/>
    <property type="match status" value="1"/>
</dbReference>
<protein>
    <recommendedName>
        <fullName evidence="4">F-box domain-containing protein</fullName>
    </recommendedName>
</protein>
<dbReference type="InterPro" id="IPR036047">
    <property type="entry name" value="F-box-like_dom_sf"/>
</dbReference>
<organism evidence="2 3">
    <name type="scientific">Solanum commersonii</name>
    <name type="common">Commerson's wild potato</name>
    <name type="synonym">Commerson's nightshade</name>
    <dbReference type="NCBI Taxonomy" id="4109"/>
    <lineage>
        <taxon>Eukaryota</taxon>
        <taxon>Viridiplantae</taxon>
        <taxon>Streptophyta</taxon>
        <taxon>Embryophyta</taxon>
        <taxon>Tracheophyta</taxon>
        <taxon>Spermatophyta</taxon>
        <taxon>Magnoliopsida</taxon>
        <taxon>eudicotyledons</taxon>
        <taxon>Gunneridae</taxon>
        <taxon>Pentapetalae</taxon>
        <taxon>asterids</taxon>
        <taxon>lamiids</taxon>
        <taxon>Solanales</taxon>
        <taxon>Solanaceae</taxon>
        <taxon>Solanoideae</taxon>
        <taxon>Solaneae</taxon>
        <taxon>Solanum</taxon>
    </lineage>
</organism>
<dbReference type="AlphaFoldDB" id="A0A9J5Y2T5"/>
<keyword evidence="3" id="KW-1185">Reference proteome</keyword>
<accession>A0A9J5Y2T5</accession>
<reference evidence="2 3" key="1">
    <citation type="submission" date="2020-09" db="EMBL/GenBank/DDBJ databases">
        <title>De no assembly of potato wild relative species, Solanum commersonii.</title>
        <authorList>
            <person name="Cho K."/>
        </authorList>
    </citation>
    <scope>NUCLEOTIDE SEQUENCE [LARGE SCALE GENOMIC DNA]</scope>
    <source>
        <strain evidence="2">LZ3.2</strain>
        <tissue evidence="2">Leaf</tissue>
    </source>
</reference>
<dbReference type="InterPro" id="IPR050796">
    <property type="entry name" value="SCF_F-box_component"/>
</dbReference>
<dbReference type="Proteomes" id="UP000824120">
    <property type="component" value="Chromosome 7"/>
</dbReference>
<sequence>MSSQISITQMESEPSHIHQRRRKHTTRAPLSSSSVQDSNFESSVMLGELITKILSRLQLGLIYSLEFVKIHLRRSANEKTCHRLMLKFDSPKNNLKDCSVNSIFYDHVIRTIDVDYLPKISYETIKKLKKLPSFGIDCFYMYGFVYDELHDDYEVVVITRTVGDDNSRYNVGQIYSLNSRLVNGKLHWAITNLVSINYKYWVILVVDLVDGRWKKIENPCYGEGTFYSIMYLGVVDVWVMKEYRVKESWTKIFNSSDRGTFLFKNISFFMIYNPHDDSKRFPRKSNYHHLQEAQLYIESLPPIYSKRGENTLAVLHFLLLQFKIQTFKSIFPENLINEILLTLSVKSLVQFRCVLKSWFVSISSPEFIKSHLSIYANNK</sequence>
<proteinExistence type="predicted"/>
<evidence type="ECO:0000313" key="2">
    <source>
        <dbReference type="EMBL" id="KAG5594931.1"/>
    </source>
</evidence>
<feature type="non-terminal residue" evidence="2">
    <location>
        <position position="1"/>
    </location>
</feature>
<evidence type="ECO:0008006" key="4">
    <source>
        <dbReference type="Google" id="ProtNLM"/>
    </source>
</evidence>